<sequence length="379" mass="37813">MSGPALNPLASIAPVAPGKGPEASAADAPASQAGEAGFASELKRQMKGSKSDSADKESPRDEEAAASAAPSTIPGNEQAQSIAVVTPEMAALIAGMQPLASNPLQLDKDTTSATPDEGEALVPLFGPAGLPGSASAIDPKPASLALNPDGNAATLPAAADTTPANTAATGPKGGQGLLAAADSTTTASTVAELAARVSEPPAAAAQPTNSFAAMHAAALANLQAASPQSTPSPVPLHVATPASSPHWPEEVGNKVSWMVSNTESHAELTLTPPQLGKVEVSITVSGDQTSAQFVAATPAARELIEQNLPRLREILEQSGINLGQTDVGTSGQSAQSGDTPTGRQRSGWQSPTGGDEGPATSPVPAHWARRGEGLVDTFA</sequence>
<feature type="domain" description="Flagellar hook-length control protein-like C-terminal" evidence="2">
    <location>
        <begin position="253"/>
        <end position="335"/>
    </location>
</feature>
<reference evidence="3 4" key="1">
    <citation type="submission" date="2020-04" db="EMBL/GenBank/DDBJ databases">
        <title>Zoogloea sp. G-4-1-14 isolated from soil.</title>
        <authorList>
            <person name="Dahal R.H."/>
        </authorList>
    </citation>
    <scope>NUCLEOTIDE SEQUENCE [LARGE SCALE GENOMIC DNA]</scope>
    <source>
        <strain evidence="3 4">G-4-1-14</strain>
    </source>
</reference>
<dbReference type="Pfam" id="PF02120">
    <property type="entry name" value="Flg_hook"/>
    <property type="match status" value="1"/>
</dbReference>
<dbReference type="PANTHER" id="PTHR37533">
    <property type="entry name" value="FLAGELLAR HOOK-LENGTH CONTROL PROTEIN"/>
    <property type="match status" value="1"/>
</dbReference>
<dbReference type="InterPro" id="IPR021136">
    <property type="entry name" value="Flagellar_hook_control-like_C"/>
</dbReference>
<dbReference type="InterPro" id="IPR052563">
    <property type="entry name" value="FliK"/>
</dbReference>
<dbReference type="PANTHER" id="PTHR37533:SF2">
    <property type="entry name" value="FLAGELLAR HOOK-LENGTH CONTROL PROTEIN"/>
    <property type="match status" value="1"/>
</dbReference>
<dbReference type="AlphaFoldDB" id="A0A848FY69"/>
<feature type="region of interest" description="Disordered" evidence="1">
    <location>
        <begin position="322"/>
        <end position="379"/>
    </location>
</feature>
<organism evidence="3 4">
    <name type="scientific">Zoogloea dura</name>
    <dbReference type="NCBI Taxonomy" id="2728840"/>
    <lineage>
        <taxon>Bacteria</taxon>
        <taxon>Pseudomonadati</taxon>
        <taxon>Pseudomonadota</taxon>
        <taxon>Betaproteobacteria</taxon>
        <taxon>Rhodocyclales</taxon>
        <taxon>Zoogloeaceae</taxon>
        <taxon>Zoogloea</taxon>
    </lineage>
</organism>
<dbReference type="InterPro" id="IPR038610">
    <property type="entry name" value="FliK-like_C_sf"/>
</dbReference>
<evidence type="ECO:0000256" key="1">
    <source>
        <dbReference type="SAM" id="MobiDB-lite"/>
    </source>
</evidence>
<dbReference type="CDD" id="cd17470">
    <property type="entry name" value="T3SS_Flik_C"/>
    <property type="match status" value="1"/>
</dbReference>
<name>A0A848FY69_9RHOO</name>
<gene>
    <name evidence="3" type="ORF">HHL15_03995</name>
</gene>
<feature type="region of interest" description="Disordered" evidence="1">
    <location>
        <begin position="1"/>
        <end position="80"/>
    </location>
</feature>
<protein>
    <recommendedName>
        <fullName evidence="2">Flagellar hook-length control protein-like C-terminal domain-containing protein</fullName>
    </recommendedName>
</protein>
<feature type="region of interest" description="Disordered" evidence="1">
    <location>
        <begin position="225"/>
        <end position="247"/>
    </location>
</feature>
<feature type="compositionally biased region" description="Polar residues" evidence="1">
    <location>
        <begin position="69"/>
        <end position="80"/>
    </location>
</feature>
<feature type="compositionally biased region" description="Basic and acidic residues" evidence="1">
    <location>
        <begin position="41"/>
        <end position="63"/>
    </location>
</feature>
<keyword evidence="4" id="KW-1185">Reference proteome</keyword>
<dbReference type="RefSeq" id="WP_169144527.1">
    <property type="nucleotide sequence ID" value="NZ_JABBGA010000002.1"/>
</dbReference>
<dbReference type="Gene3D" id="3.30.750.140">
    <property type="match status" value="1"/>
</dbReference>
<dbReference type="Proteomes" id="UP000580043">
    <property type="component" value="Unassembled WGS sequence"/>
</dbReference>
<feature type="compositionally biased region" description="Polar residues" evidence="1">
    <location>
        <begin position="322"/>
        <end position="352"/>
    </location>
</feature>
<dbReference type="EMBL" id="JABBGA010000002">
    <property type="protein sequence ID" value="NML24887.1"/>
    <property type="molecule type" value="Genomic_DNA"/>
</dbReference>
<evidence type="ECO:0000259" key="2">
    <source>
        <dbReference type="Pfam" id="PF02120"/>
    </source>
</evidence>
<evidence type="ECO:0000313" key="3">
    <source>
        <dbReference type="EMBL" id="NML24887.1"/>
    </source>
</evidence>
<feature type="compositionally biased region" description="Low complexity" evidence="1">
    <location>
        <begin position="20"/>
        <end position="36"/>
    </location>
</feature>
<accession>A0A848FY69</accession>
<evidence type="ECO:0000313" key="4">
    <source>
        <dbReference type="Proteomes" id="UP000580043"/>
    </source>
</evidence>
<comment type="caution">
    <text evidence="3">The sequence shown here is derived from an EMBL/GenBank/DDBJ whole genome shotgun (WGS) entry which is preliminary data.</text>
</comment>
<proteinExistence type="predicted"/>